<evidence type="ECO:0000256" key="2">
    <source>
        <dbReference type="ARBA" id="ARBA00023125"/>
    </source>
</evidence>
<evidence type="ECO:0000313" key="6">
    <source>
        <dbReference type="EMBL" id="GAA2202236.1"/>
    </source>
</evidence>
<dbReference type="Pfam" id="PF01614">
    <property type="entry name" value="IclR_C"/>
    <property type="match status" value="1"/>
</dbReference>
<reference evidence="7" key="1">
    <citation type="journal article" date="2019" name="Int. J. Syst. Evol. Microbiol.">
        <title>The Global Catalogue of Microorganisms (GCM) 10K type strain sequencing project: providing services to taxonomists for standard genome sequencing and annotation.</title>
        <authorList>
            <consortium name="The Broad Institute Genomics Platform"/>
            <consortium name="The Broad Institute Genome Sequencing Center for Infectious Disease"/>
            <person name="Wu L."/>
            <person name="Ma J."/>
        </authorList>
    </citation>
    <scope>NUCLEOTIDE SEQUENCE [LARGE SCALE GENOMIC DNA]</scope>
    <source>
        <strain evidence="7">JCM 16034</strain>
    </source>
</reference>
<dbReference type="Proteomes" id="UP001500432">
    <property type="component" value="Unassembled WGS sequence"/>
</dbReference>
<dbReference type="PROSITE" id="PS51078">
    <property type="entry name" value="ICLR_ED"/>
    <property type="match status" value="1"/>
</dbReference>
<dbReference type="Gene3D" id="1.10.10.10">
    <property type="entry name" value="Winged helix-like DNA-binding domain superfamily/Winged helix DNA-binding domain"/>
    <property type="match status" value="1"/>
</dbReference>
<keyword evidence="1" id="KW-0805">Transcription regulation</keyword>
<gene>
    <name evidence="6" type="ORF">GCM10009849_29860</name>
</gene>
<keyword evidence="2" id="KW-0238">DNA-binding</keyword>
<dbReference type="InterPro" id="IPR036390">
    <property type="entry name" value="WH_DNA-bd_sf"/>
</dbReference>
<dbReference type="InterPro" id="IPR005471">
    <property type="entry name" value="Tscrpt_reg_IclR_N"/>
</dbReference>
<comment type="caution">
    <text evidence="6">The sequence shown here is derived from an EMBL/GenBank/DDBJ whole genome shotgun (WGS) entry which is preliminary data.</text>
</comment>
<evidence type="ECO:0000256" key="1">
    <source>
        <dbReference type="ARBA" id="ARBA00023015"/>
    </source>
</evidence>
<protein>
    <submittedName>
        <fullName evidence="6">IclR family transcriptional regulator</fullName>
    </submittedName>
</protein>
<dbReference type="SMART" id="SM00346">
    <property type="entry name" value="HTH_ICLR"/>
    <property type="match status" value="1"/>
</dbReference>
<accession>A0ABP5NUD1</accession>
<dbReference type="Pfam" id="PF09339">
    <property type="entry name" value="HTH_IclR"/>
    <property type="match status" value="1"/>
</dbReference>
<dbReference type="PROSITE" id="PS51077">
    <property type="entry name" value="HTH_ICLR"/>
    <property type="match status" value="1"/>
</dbReference>
<dbReference type="Gene3D" id="3.30.450.40">
    <property type="match status" value="1"/>
</dbReference>
<name>A0ABP5NUD1_9MICC</name>
<feature type="domain" description="HTH iclR-type" evidence="4">
    <location>
        <begin position="11"/>
        <end position="71"/>
    </location>
</feature>
<dbReference type="InterPro" id="IPR014757">
    <property type="entry name" value="Tscrpt_reg_IclR_C"/>
</dbReference>
<sequence>MTERDSAAAPLLVLKKITAILSAFSLARPELGLADIRASTGIPHSTVQRLVANMVQEGLLDRHGDRYRVGLKVAHWAAPATQGIDYLELITPVLRRLRDQLTETVCLFRASEGRRVCVAVAQTQHLLRRAVEVGSIMPLHVGSAGRVILAWSPEVAQEVYSAGLDAITDQTITSPDALRQAVAQTRADGYAITTGERVTSASGLSAPVFGPQAELFGALSVMGPTVRMPREVCESWVEPLLAAAEEATRLLGGRIPAAA</sequence>
<feature type="domain" description="IclR-ED" evidence="5">
    <location>
        <begin position="72"/>
        <end position="253"/>
    </location>
</feature>
<organism evidence="6 7">
    <name type="scientific">Sinomonas flava</name>
    <dbReference type="NCBI Taxonomy" id="496857"/>
    <lineage>
        <taxon>Bacteria</taxon>
        <taxon>Bacillati</taxon>
        <taxon>Actinomycetota</taxon>
        <taxon>Actinomycetes</taxon>
        <taxon>Micrococcales</taxon>
        <taxon>Micrococcaceae</taxon>
        <taxon>Sinomonas</taxon>
    </lineage>
</organism>
<evidence type="ECO:0000313" key="7">
    <source>
        <dbReference type="Proteomes" id="UP001500432"/>
    </source>
</evidence>
<proteinExistence type="predicted"/>
<dbReference type="PANTHER" id="PTHR30136:SF39">
    <property type="entry name" value="TRANSCRIPTIONAL REGULATORY PROTEIN"/>
    <property type="match status" value="1"/>
</dbReference>
<dbReference type="InterPro" id="IPR036388">
    <property type="entry name" value="WH-like_DNA-bd_sf"/>
</dbReference>
<keyword evidence="7" id="KW-1185">Reference proteome</keyword>
<evidence type="ECO:0000259" key="4">
    <source>
        <dbReference type="PROSITE" id="PS51077"/>
    </source>
</evidence>
<dbReference type="InterPro" id="IPR050707">
    <property type="entry name" value="HTH_MetabolicPath_Reg"/>
</dbReference>
<keyword evidence="3" id="KW-0804">Transcription</keyword>
<dbReference type="EMBL" id="BAAAQW010000009">
    <property type="protein sequence ID" value="GAA2202236.1"/>
    <property type="molecule type" value="Genomic_DNA"/>
</dbReference>
<dbReference type="SUPFAM" id="SSF46785">
    <property type="entry name" value="Winged helix' DNA-binding domain"/>
    <property type="match status" value="1"/>
</dbReference>
<dbReference type="SUPFAM" id="SSF55781">
    <property type="entry name" value="GAF domain-like"/>
    <property type="match status" value="1"/>
</dbReference>
<dbReference type="RefSeq" id="WP_208710553.1">
    <property type="nucleotide sequence ID" value="NZ_BAAAQW010000009.1"/>
</dbReference>
<dbReference type="InterPro" id="IPR029016">
    <property type="entry name" value="GAF-like_dom_sf"/>
</dbReference>
<dbReference type="PANTHER" id="PTHR30136">
    <property type="entry name" value="HELIX-TURN-HELIX TRANSCRIPTIONAL REGULATOR, ICLR FAMILY"/>
    <property type="match status" value="1"/>
</dbReference>
<evidence type="ECO:0000259" key="5">
    <source>
        <dbReference type="PROSITE" id="PS51078"/>
    </source>
</evidence>
<evidence type="ECO:0000256" key="3">
    <source>
        <dbReference type="ARBA" id="ARBA00023163"/>
    </source>
</evidence>